<dbReference type="Gene3D" id="3.40.630.10">
    <property type="entry name" value="Zn peptidases"/>
    <property type="match status" value="1"/>
</dbReference>
<comment type="catalytic activity">
    <reaction evidence="2 9">
        <text>Release of an N-terminal amino acid, preferentially leucine, but not glutamic or aspartic acids.</text>
        <dbReference type="EC" id="3.4.11.10"/>
    </reaction>
</comment>
<dbReference type="GO" id="GO:0006508">
    <property type="term" value="P:proteolysis"/>
    <property type="evidence" value="ECO:0007669"/>
    <property type="project" value="UniProtKB-KW"/>
</dbReference>
<keyword evidence="9" id="KW-0963">Cytoplasm</keyword>
<dbReference type="Gene3D" id="3.40.220.10">
    <property type="entry name" value="Leucine Aminopeptidase, subunit E, domain 1"/>
    <property type="match status" value="1"/>
</dbReference>
<dbReference type="SUPFAM" id="SSF52949">
    <property type="entry name" value="Macro domain-like"/>
    <property type="match status" value="1"/>
</dbReference>
<evidence type="ECO:0000256" key="8">
    <source>
        <dbReference type="ARBA" id="ARBA00023211"/>
    </source>
</evidence>
<dbReference type="FunFam" id="3.40.630.10:FF:000004">
    <property type="entry name" value="Probable cytosol aminopeptidase"/>
    <property type="match status" value="1"/>
</dbReference>
<keyword evidence="5 9" id="KW-0645">Protease</keyword>
<keyword evidence="6 9" id="KW-0479">Metal-binding</keyword>
<organism evidence="11 12">
    <name type="scientific">Halopseudomonas xinjiangensis</name>
    <dbReference type="NCBI Taxonomy" id="487184"/>
    <lineage>
        <taxon>Bacteria</taxon>
        <taxon>Pseudomonadati</taxon>
        <taxon>Pseudomonadota</taxon>
        <taxon>Gammaproteobacteria</taxon>
        <taxon>Pseudomonadales</taxon>
        <taxon>Pseudomonadaceae</taxon>
        <taxon>Halopseudomonas</taxon>
    </lineage>
</organism>
<evidence type="ECO:0000256" key="4">
    <source>
        <dbReference type="ARBA" id="ARBA00022438"/>
    </source>
</evidence>
<feature type="binding site" evidence="9">
    <location>
        <position position="272"/>
    </location>
    <ligand>
        <name>Mn(2+)</name>
        <dbReference type="ChEBI" id="CHEBI:29035"/>
        <label>1</label>
    </ligand>
</feature>
<dbReference type="CDD" id="cd00433">
    <property type="entry name" value="Peptidase_M17"/>
    <property type="match status" value="1"/>
</dbReference>
<evidence type="ECO:0000313" key="11">
    <source>
        <dbReference type="EMBL" id="SDS88106.1"/>
    </source>
</evidence>
<feature type="active site" evidence="9">
    <location>
        <position position="353"/>
    </location>
</feature>
<name>A0A1H1VV44_9GAMM</name>
<evidence type="ECO:0000256" key="6">
    <source>
        <dbReference type="ARBA" id="ARBA00022723"/>
    </source>
</evidence>
<comment type="catalytic activity">
    <reaction evidence="1 9">
        <text>Release of an N-terminal amino acid, Xaa-|-Yaa-, in which Xaa is preferably Leu, but may be other amino acids including Pro although not Arg or Lys, and Yaa may be Pro. Amino acid amides and methyl esters are also readily hydrolyzed, but rates on arylamides are exceedingly low.</text>
        <dbReference type="EC" id="3.4.11.1"/>
    </reaction>
</comment>
<keyword evidence="12" id="KW-1185">Reference proteome</keyword>
<keyword evidence="4 9" id="KW-0031">Aminopeptidase</keyword>
<accession>A0A1H1VV44</accession>
<reference evidence="12" key="1">
    <citation type="submission" date="2016-10" db="EMBL/GenBank/DDBJ databases">
        <authorList>
            <person name="Varghese N."/>
            <person name="Submissions S."/>
        </authorList>
    </citation>
    <scope>NUCLEOTIDE SEQUENCE [LARGE SCALE GENOMIC DNA]</scope>
    <source>
        <strain evidence="12">NRRL B-51270</strain>
    </source>
</reference>
<dbReference type="Pfam" id="PF00883">
    <property type="entry name" value="Peptidase_M17"/>
    <property type="match status" value="1"/>
</dbReference>
<feature type="binding site" evidence="9">
    <location>
        <position position="349"/>
    </location>
    <ligand>
        <name>Mn(2+)</name>
        <dbReference type="ChEBI" id="CHEBI:29035"/>
        <label>1</label>
    </ligand>
</feature>
<evidence type="ECO:0000313" key="12">
    <source>
        <dbReference type="Proteomes" id="UP000243207"/>
    </source>
</evidence>
<comment type="subcellular location">
    <subcellularLocation>
        <location evidence="9">Cytoplasm</location>
    </subcellularLocation>
</comment>
<comment type="cofactor">
    <cofactor evidence="9">
        <name>Mn(2+)</name>
        <dbReference type="ChEBI" id="CHEBI:29035"/>
    </cofactor>
    <text evidence="9">Binds 2 manganese ions per subunit.</text>
</comment>
<dbReference type="InterPro" id="IPR008283">
    <property type="entry name" value="Peptidase_M17_N"/>
</dbReference>
<dbReference type="STRING" id="487184.SAMN05216421_2390"/>
<feature type="binding site" evidence="9">
    <location>
        <position position="272"/>
    </location>
    <ligand>
        <name>Mn(2+)</name>
        <dbReference type="ChEBI" id="CHEBI:29035"/>
        <label>2</label>
    </ligand>
</feature>
<sequence>MEFSVKHGTLETIKTGCLVVAVNEGKTLSGPAAELDRACGGQIAAALKHGDISSRAGHTLMLFGLPGITAQRLLLVGAGKDEERGDRAYRKLVQKVVTTLKDGGATDALITLPALTVKGRDAYARTRLLVETARDALYAFDQFKSKKATAPRLKKCQLWIDDKAEAEAVELGARHGQAISDGAELTRNLGNLPGNVCTPTYLAKEAKALAKQHKDIEIEVLDEKDMKALGMGSLLSVSAGSAEPAKLIRFTYNGGKSKDKPHVLVGKGITFDTGGISLKPGAGMDEMKYDMCGAATVFGVLKAVVGMQLPVNLVCLVAAAENMPSGTATKPGDIVTSMSGMTIEVLNTDAEGRLVLCDALTYAERFNPASVVDIATLTGACVVALGAHTTGLLGNNDELLQQLLTAGQQADDRAWQLPLFDEYQEQLDSPFADIANIGGPKAGTITAACFLSRFTKAYPWAHLDIAGTAWTSGGKDKGATGRPVPLLTQYLINQAR</sequence>
<dbReference type="Pfam" id="PF02789">
    <property type="entry name" value="Peptidase_M17_N"/>
    <property type="match status" value="1"/>
</dbReference>
<protein>
    <recommendedName>
        <fullName evidence="9">Probable cytosol aminopeptidase</fullName>
        <ecNumber evidence="9">3.4.11.1</ecNumber>
    </recommendedName>
    <alternativeName>
        <fullName evidence="9">Leucine aminopeptidase</fullName>
        <shortName evidence="9">LAP</shortName>
        <ecNumber evidence="9">3.4.11.10</ecNumber>
    </alternativeName>
    <alternativeName>
        <fullName evidence="9">Leucyl aminopeptidase</fullName>
    </alternativeName>
</protein>
<dbReference type="PANTHER" id="PTHR11963:SF23">
    <property type="entry name" value="CYTOSOL AMINOPEPTIDASE"/>
    <property type="match status" value="1"/>
</dbReference>
<dbReference type="GO" id="GO:0030145">
    <property type="term" value="F:manganese ion binding"/>
    <property type="evidence" value="ECO:0007669"/>
    <property type="project" value="UniProtKB-UniRule"/>
</dbReference>
<dbReference type="InterPro" id="IPR023042">
    <property type="entry name" value="Peptidase_M17_leu_NH2_pept"/>
</dbReference>
<dbReference type="GO" id="GO:0005737">
    <property type="term" value="C:cytoplasm"/>
    <property type="evidence" value="ECO:0007669"/>
    <property type="project" value="UniProtKB-SubCell"/>
</dbReference>
<dbReference type="EC" id="3.4.11.10" evidence="9"/>
<evidence type="ECO:0000256" key="1">
    <source>
        <dbReference type="ARBA" id="ARBA00000135"/>
    </source>
</evidence>
<comment type="function">
    <text evidence="9">Presumably involved in the processing and regular turnover of intracellular proteins. Catalyzes the removal of unsubstituted N-terminal amino acids from various peptides.</text>
</comment>
<dbReference type="NCBIfam" id="NF002074">
    <property type="entry name" value="PRK00913.1-4"/>
    <property type="match status" value="1"/>
</dbReference>
<evidence type="ECO:0000256" key="3">
    <source>
        <dbReference type="ARBA" id="ARBA00009528"/>
    </source>
</evidence>
<dbReference type="EMBL" id="LT629736">
    <property type="protein sequence ID" value="SDS88106.1"/>
    <property type="molecule type" value="Genomic_DNA"/>
</dbReference>
<dbReference type="Proteomes" id="UP000243207">
    <property type="component" value="Chromosome I"/>
</dbReference>
<dbReference type="EC" id="3.4.11.1" evidence="9"/>
<feature type="domain" description="Cytosol aminopeptidase" evidence="10">
    <location>
        <begin position="347"/>
        <end position="354"/>
    </location>
</feature>
<dbReference type="GO" id="GO:0070006">
    <property type="term" value="F:metalloaminopeptidase activity"/>
    <property type="evidence" value="ECO:0007669"/>
    <property type="project" value="InterPro"/>
</dbReference>
<dbReference type="OrthoDB" id="9809354at2"/>
<dbReference type="PRINTS" id="PR00481">
    <property type="entry name" value="LAMNOPPTDASE"/>
</dbReference>
<evidence type="ECO:0000256" key="9">
    <source>
        <dbReference type="HAMAP-Rule" id="MF_00181"/>
    </source>
</evidence>
<dbReference type="NCBIfam" id="NF002077">
    <property type="entry name" value="PRK00913.2-4"/>
    <property type="match status" value="1"/>
</dbReference>
<feature type="binding site" evidence="9">
    <location>
        <position position="267"/>
    </location>
    <ligand>
        <name>Mn(2+)</name>
        <dbReference type="ChEBI" id="CHEBI:29035"/>
        <label>2</label>
    </ligand>
</feature>
<dbReference type="SUPFAM" id="SSF53187">
    <property type="entry name" value="Zn-dependent exopeptidases"/>
    <property type="match status" value="1"/>
</dbReference>
<keyword evidence="7 9" id="KW-0378">Hydrolase</keyword>
<evidence type="ECO:0000256" key="7">
    <source>
        <dbReference type="ARBA" id="ARBA00022801"/>
    </source>
</evidence>
<evidence type="ECO:0000256" key="2">
    <source>
        <dbReference type="ARBA" id="ARBA00000967"/>
    </source>
</evidence>
<gene>
    <name evidence="9" type="primary">pepA</name>
    <name evidence="11" type="ORF">SAMN05216421_2390</name>
</gene>
<keyword evidence="8 9" id="KW-0464">Manganese</keyword>
<dbReference type="InterPro" id="IPR000819">
    <property type="entry name" value="Peptidase_M17_C"/>
</dbReference>
<dbReference type="NCBIfam" id="NF002073">
    <property type="entry name" value="PRK00913.1-2"/>
    <property type="match status" value="1"/>
</dbReference>
<feature type="binding site" evidence="9">
    <location>
        <position position="290"/>
    </location>
    <ligand>
        <name>Mn(2+)</name>
        <dbReference type="ChEBI" id="CHEBI:29035"/>
        <label>2</label>
    </ligand>
</feature>
<dbReference type="InterPro" id="IPR043472">
    <property type="entry name" value="Macro_dom-like"/>
</dbReference>
<dbReference type="InterPro" id="IPR011356">
    <property type="entry name" value="Leucine_aapep/pepB"/>
</dbReference>
<comment type="similarity">
    <text evidence="3 9">Belongs to the peptidase M17 family.</text>
</comment>
<feature type="active site" evidence="9">
    <location>
        <position position="279"/>
    </location>
</feature>
<evidence type="ECO:0000259" key="10">
    <source>
        <dbReference type="PROSITE" id="PS00631"/>
    </source>
</evidence>
<dbReference type="AlphaFoldDB" id="A0A1H1VV44"/>
<feature type="binding site" evidence="9">
    <location>
        <position position="351"/>
    </location>
    <ligand>
        <name>Mn(2+)</name>
        <dbReference type="ChEBI" id="CHEBI:29035"/>
        <label>1</label>
    </ligand>
</feature>
<dbReference type="PROSITE" id="PS00631">
    <property type="entry name" value="CYTOSOL_AP"/>
    <property type="match status" value="1"/>
</dbReference>
<dbReference type="RefSeq" id="WP_093394986.1">
    <property type="nucleotide sequence ID" value="NZ_LT629736.1"/>
</dbReference>
<proteinExistence type="inferred from homology"/>
<feature type="binding site" evidence="9">
    <location>
        <position position="351"/>
    </location>
    <ligand>
        <name>Mn(2+)</name>
        <dbReference type="ChEBI" id="CHEBI:29035"/>
        <label>2</label>
    </ligand>
</feature>
<dbReference type="PANTHER" id="PTHR11963">
    <property type="entry name" value="LEUCINE AMINOPEPTIDASE-RELATED"/>
    <property type="match status" value="1"/>
</dbReference>
<dbReference type="HAMAP" id="MF_00181">
    <property type="entry name" value="Cytosol_peptidase_M17"/>
    <property type="match status" value="1"/>
</dbReference>
<evidence type="ECO:0000256" key="5">
    <source>
        <dbReference type="ARBA" id="ARBA00022670"/>
    </source>
</evidence>